<feature type="transmembrane region" description="Helical" evidence="1">
    <location>
        <begin position="85"/>
        <end position="104"/>
    </location>
</feature>
<protein>
    <recommendedName>
        <fullName evidence="4">Glycosyltransferase RgtA/B/C/D-like domain-containing protein</fullName>
    </recommendedName>
</protein>
<feature type="transmembrane region" description="Helical" evidence="1">
    <location>
        <begin position="116"/>
        <end position="137"/>
    </location>
</feature>
<proteinExistence type="predicted"/>
<feature type="transmembrane region" description="Helical" evidence="1">
    <location>
        <begin position="464"/>
        <end position="482"/>
    </location>
</feature>
<accession>A0A1F7S0B9</accession>
<feature type="transmembrane region" description="Helical" evidence="1">
    <location>
        <begin position="285"/>
        <end position="310"/>
    </location>
</feature>
<keyword evidence="1" id="KW-1133">Transmembrane helix</keyword>
<dbReference type="AlphaFoldDB" id="A0A1F7S0B9"/>
<organism evidence="2 3">
    <name type="scientific">Candidatus Schekmanbacteria bacterium RBG_13_48_7</name>
    <dbReference type="NCBI Taxonomy" id="1817878"/>
    <lineage>
        <taxon>Bacteria</taxon>
        <taxon>Candidatus Schekmaniibacteriota</taxon>
    </lineage>
</organism>
<evidence type="ECO:0000313" key="2">
    <source>
        <dbReference type="EMBL" id="OGL46547.1"/>
    </source>
</evidence>
<feature type="transmembrane region" description="Helical" evidence="1">
    <location>
        <begin position="322"/>
        <end position="343"/>
    </location>
</feature>
<feature type="transmembrane region" description="Helical" evidence="1">
    <location>
        <begin position="242"/>
        <end position="265"/>
    </location>
</feature>
<feature type="transmembrane region" description="Helical" evidence="1">
    <location>
        <begin position="430"/>
        <end position="452"/>
    </location>
</feature>
<evidence type="ECO:0000256" key="1">
    <source>
        <dbReference type="SAM" id="Phobius"/>
    </source>
</evidence>
<reference evidence="2 3" key="1">
    <citation type="journal article" date="2016" name="Nat. Commun.">
        <title>Thousands of microbial genomes shed light on interconnected biogeochemical processes in an aquifer system.</title>
        <authorList>
            <person name="Anantharaman K."/>
            <person name="Brown C.T."/>
            <person name="Hug L.A."/>
            <person name="Sharon I."/>
            <person name="Castelle C.J."/>
            <person name="Probst A.J."/>
            <person name="Thomas B.C."/>
            <person name="Singh A."/>
            <person name="Wilkins M.J."/>
            <person name="Karaoz U."/>
            <person name="Brodie E.L."/>
            <person name="Williams K.H."/>
            <person name="Hubbard S.S."/>
            <person name="Banfield J.F."/>
        </authorList>
    </citation>
    <scope>NUCLEOTIDE SEQUENCE [LARGE SCALE GENOMIC DNA]</scope>
</reference>
<dbReference type="Proteomes" id="UP000179266">
    <property type="component" value="Unassembled WGS sequence"/>
</dbReference>
<name>A0A1F7S0B9_9BACT</name>
<comment type="caution">
    <text evidence="2">The sequence shown here is derived from an EMBL/GenBank/DDBJ whole genome shotgun (WGS) entry which is preliminary data.</text>
</comment>
<sequence>MKTKIGKNGIFWLILFIFCILSCTFSKPLFLRPDATLYYSFIRSLYFDGDLFFLNEYDHLNVDPQWYFLTPTGYLGNPHSVGVSVLLYPFFVVGDVFTIISRLLGYDLLRDGYSFFYTFFVQFGSRLYFFAGILIFFPLLNKMFGKRSSIMALLLIWIFSPVGFQFMLTPTMSHLCSFFTVTFFISAWDRSRDNRNLTDWLTLGLAIGFMTMIRINNILFTVILLIEYVFDKKKRIENFKPVGIFICAVAALTTFSPQLAVWKILSGSWIWLIEGNLIRFSDNNLHLSLFSAYHGLFSWTPLLLICFIGFRRALQKDSCMTMGLFIVFIMQLILIGFLSNWWADLSFGNRFFINVLPLFILLLGASFNSISWKLLIPLIGVSCIWTSGLFVLVISRIIDLNFFYPYPDLIKLWLKIPILYNPFFHNLWSFFSYSSCLLTIFIVILISIGRILFIRYSPYLQFKLWCILGFVTCFGVLIVMFFQ</sequence>
<feature type="non-terminal residue" evidence="2">
    <location>
        <position position="483"/>
    </location>
</feature>
<dbReference type="EMBL" id="MGDD01000123">
    <property type="protein sequence ID" value="OGL46547.1"/>
    <property type="molecule type" value="Genomic_DNA"/>
</dbReference>
<gene>
    <name evidence="2" type="ORF">A2161_22265</name>
</gene>
<keyword evidence="1" id="KW-0472">Membrane</keyword>
<feature type="transmembrane region" description="Helical" evidence="1">
    <location>
        <begin position="349"/>
        <end position="367"/>
    </location>
</feature>
<feature type="transmembrane region" description="Helical" evidence="1">
    <location>
        <begin position="374"/>
        <end position="398"/>
    </location>
</feature>
<feature type="transmembrane region" description="Helical" evidence="1">
    <location>
        <begin position="203"/>
        <end position="230"/>
    </location>
</feature>
<evidence type="ECO:0008006" key="4">
    <source>
        <dbReference type="Google" id="ProtNLM"/>
    </source>
</evidence>
<keyword evidence="1" id="KW-0812">Transmembrane</keyword>
<evidence type="ECO:0000313" key="3">
    <source>
        <dbReference type="Proteomes" id="UP000179266"/>
    </source>
</evidence>
<feature type="transmembrane region" description="Helical" evidence="1">
    <location>
        <begin position="149"/>
        <end position="168"/>
    </location>
</feature>